<proteinExistence type="inferred from homology"/>
<keyword evidence="5" id="KW-0255">Endonuclease</keyword>
<keyword evidence="2" id="KW-0680">Restriction system</keyword>
<keyword evidence="5" id="KW-0378">Hydrolase</keyword>
<reference evidence="6" key="1">
    <citation type="journal article" date="2019" name="Int. J. Syst. Evol. Microbiol.">
        <title>The Global Catalogue of Microorganisms (GCM) 10K type strain sequencing project: providing services to taxonomists for standard genome sequencing and annotation.</title>
        <authorList>
            <consortium name="The Broad Institute Genomics Platform"/>
            <consortium name="The Broad Institute Genome Sequencing Center for Infectious Disease"/>
            <person name="Wu L."/>
            <person name="Ma J."/>
        </authorList>
    </citation>
    <scope>NUCLEOTIDE SEQUENCE [LARGE SCALE GENOMIC DNA]</scope>
    <source>
        <strain evidence="6">JCM 18200</strain>
    </source>
</reference>
<dbReference type="Proteomes" id="UP001501411">
    <property type="component" value="Unassembled WGS sequence"/>
</dbReference>
<dbReference type="GO" id="GO:0004519">
    <property type="term" value="F:endonuclease activity"/>
    <property type="evidence" value="ECO:0007669"/>
    <property type="project" value="UniProtKB-KW"/>
</dbReference>
<dbReference type="SUPFAM" id="SSF116734">
    <property type="entry name" value="DNA methylase specificity domain"/>
    <property type="match status" value="2"/>
</dbReference>
<protein>
    <submittedName>
        <fullName evidence="5">Restriction endonuclease subunit S</fullName>
    </submittedName>
</protein>
<comment type="caution">
    <text evidence="5">The sequence shown here is derived from an EMBL/GenBank/DDBJ whole genome shotgun (WGS) entry which is preliminary data.</text>
</comment>
<keyword evidence="6" id="KW-1185">Reference proteome</keyword>
<evidence type="ECO:0000256" key="2">
    <source>
        <dbReference type="ARBA" id="ARBA00022747"/>
    </source>
</evidence>
<dbReference type="InterPro" id="IPR000055">
    <property type="entry name" value="Restrct_endonuc_typeI_TRD"/>
</dbReference>
<organism evidence="5 6">
    <name type="scientific">Olivibacter ginsenosidimutans</name>
    <dbReference type="NCBI Taxonomy" id="1176537"/>
    <lineage>
        <taxon>Bacteria</taxon>
        <taxon>Pseudomonadati</taxon>
        <taxon>Bacteroidota</taxon>
        <taxon>Sphingobacteriia</taxon>
        <taxon>Sphingobacteriales</taxon>
        <taxon>Sphingobacteriaceae</taxon>
        <taxon>Olivibacter</taxon>
    </lineage>
</organism>
<evidence type="ECO:0000313" key="6">
    <source>
        <dbReference type="Proteomes" id="UP001501411"/>
    </source>
</evidence>
<feature type="domain" description="Type I restriction modification DNA specificity" evidence="4">
    <location>
        <begin position="6"/>
        <end position="171"/>
    </location>
</feature>
<dbReference type="EMBL" id="BAABIQ010000041">
    <property type="protein sequence ID" value="GAA4800312.1"/>
    <property type="molecule type" value="Genomic_DNA"/>
</dbReference>
<comment type="similarity">
    <text evidence="1">Belongs to the type-I restriction system S methylase family.</text>
</comment>
<gene>
    <name evidence="5" type="ORF">GCM10023231_31340</name>
</gene>
<dbReference type="CDD" id="cd17254">
    <property type="entry name" value="RMtype1_S_FclI-TRD1-CR1_like"/>
    <property type="match status" value="1"/>
</dbReference>
<dbReference type="Pfam" id="PF01420">
    <property type="entry name" value="Methylase_S"/>
    <property type="match status" value="2"/>
</dbReference>
<keyword evidence="5" id="KW-0540">Nuclease</keyword>
<dbReference type="PANTHER" id="PTHR43140:SF1">
    <property type="entry name" value="TYPE I RESTRICTION ENZYME ECOKI SPECIFICITY SUBUNIT"/>
    <property type="match status" value="1"/>
</dbReference>
<dbReference type="RefSeq" id="WP_345232954.1">
    <property type="nucleotide sequence ID" value="NZ_BAABIQ010000041.1"/>
</dbReference>
<accession>A0ABP9BXD6</accession>
<evidence type="ECO:0000259" key="4">
    <source>
        <dbReference type="Pfam" id="PF01420"/>
    </source>
</evidence>
<name>A0ABP9BXD6_9SPHI</name>
<dbReference type="CDD" id="cd17524">
    <property type="entry name" value="RMtype1_S_EcoUTORF5051P-TRD2-CR2_like"/>
    <property type="match status" value="1"/>
</dbReference>
<dbReference type="Gene3D" id="3.90.220.20">
    <property type="entry name" value="DNA methylase specificity domains"/>
    <property type="match status" value="2"/>
</dbReference>
<dbReference type="InterPro" id="IPR051212">
    <property type="entry name" value="Type-I_RE_S_subunit"/>
</dbReference>
<evidence type="ECO:0000256" key="3">
    <source>
        <dbReference type="ARBA" id="ARBA00023125"/>
    </source>
</evidence>
<dbReference type="PANTHER" id="PTHR43140">
    <property type="entry name" value="TYPE-1 RESTRICTION ENZYME ECOKI SPECIFICITY PROTEIN"/>
    <property type="match status" value="1"/>
</dbReference>
<keyword evidence="3" id="KW-0238">DNA-binding</keyword>
<evidence type="ECO:0000313" key="5">
    <source>
        <dbReference type="EMBL" id="GAA4800312.1"/>
    </source>
</evidence>
<sequence length="442" mass="50372">MNKTLPKGWVTSKLKHLGQYLNGRAFKPTEWKPEGIPIVRIQNLNNLNAPFNYTDETYEEKYSIENGDLLMAWSASLGVYFWERGYAWLNQHIFKVLYNEKIVTKRFLYYCLLVSIDDFYGKTHGTGMVHITKPIFENHEVSLPPLPEQERIVAKLDKLFAQHEKIKAALNRIPQLLKTFRQQVLTQAVTGKLTAQWREGKDLEKWKTPTLKDVCFNFKYGSSSKSEEVGKVAVLRMGNLQNGRLDLSDLKYSNSKAEIEKYTLLPGDVLFNRTNSPELVGKTSIYKGEIPAIYAGYLIKIENNKSVLNSDYLNFYMNTHRVKVWCNEVKTDGVSQSNINAQKLAGLEIPLPPLEEQQEIVRRVESLFAKADAIEARYLTLKAKIDSLPQSILHKAFKGELVPQLPTDGDAKDLLAEIMALKKISKGGSKTDELPNEIKIKS</sequence>
<dbReference type="InterPro" id="IPR044946">
    <property type="entry name" value="Restrct_endonuc_typeI_TRD_sf"/>
</dbReference>
<evidence type="ECO:0000256" key="1">
    <source>
        <dbReference type="ARBA" id="ARBA00010923"/>
    </source>
</evidence>
<feature type="domain" description="Type I restriction modification DNA specificity" evidence="4">
    <location>
        <begin position="204"/>
        <end position="376"/>
    </location>
</feature>